<evidence type="ECO:0000313" key="3">
    <source>
        <dbReference type="Proteomes" id="UP000673691"/>
    </source>
</evidence>
<feature type="non-terminal residue" evidence="2">
    <location>
        <position position="1"/>
    </location>
</feature>
<evidence type="ECO:0000313" key="2">
    <source>
        <dbReference type="EMBL" id="KAG5455412.1"/>
    </source>
</evidence>
<feature type="compositionally biased region" description="Basic residues" evidence="1">
    <location>
        <begin position="89"/>
        <end position="98"/>
    </location>
</feature>
<proteinExistence type="predicted"/>
<keyword evidence="3" id="KW-1185">Reference proteome</keyword>
<dbReference type="EMBL" id="JAEFCI010013424">
    <property type="protein sequence ID" value="KAG5455412.1"/>
    <property type="molecule type" value="Genomic_DNA"/>
</dbReference>
<dbReference type="AlphaFoldDB" id="A0A8H7ZLI9"/>
<accession>A0A8H7ZLI9</accession>
<protein>
    <submittedName>
        <fullName evidence="2">Uncharacterized protein</fullName>
    </submittedName>
</protein>
<dbReference type="Proteomes" id="UP000673691">
    <property type="component" value="Unassembled WGS sequence"/>
</dbReference>
<feature type="compositionally biased region" description="Basic residues" evidence="1">
    <location>
        <begin position="1"/>
        <end position="11"/>
    </location>
</feature>
<name>A0A8H7ZLI9_9FUNG</name>
<sequence length="188" mass="20467">RERVKCFRRPRPGNQTFGRDRQRLGKQPSLDCSTQLELCPPGGRVRTAKSPLGAGIQTVVNRKSTLYGHVIKDAKTGRGTPPGALPPAVKRKQRKGKGERKEDGRERTPFYRNTLSAPLAPALPPPPIFAARRRPFPPRAPPISASCAIRAALAASPPPLRTTTPPLRLRRHRCCRFAVVAAAAAALP</sequence>
<gene>
    <name evidence="2" type="ORF">BJ554DRAFT_5179</name>
</gene>
<evidence type="ECO:0000256" key="1">
    <source>
        <dbReference type="SAM" id="MobiDB-lite"/>
    </source>
</evidence>
<feature type="region of interest" description="Disordered" evidence="1">
    <location>
        <begin position="1"/>
        <end position="37"/>
    </location>
</feature>
<reference evidence="2 3" key="1">
    <citation type="journal article" name="Sci. Rep.">
        <title>Genome-scale phylogenetic analyses confirm Olpidium as the closest living zoosporic fungus to the non-flagellated, terrestrial fungi.</title>
        <authorList>
            <person name="Chang Y."/>
            <person name="Rochon D."/>
            <person name="Sekimoto S."/>
            <person name="Wang Y."/>
            <person name="Chovatia M."/>
            <person name="Sandor L."/>
            <person name="Salamov A."/>
            <person name="Grigoriev I.V."/>
            <person name="Stajich J.E."/>
            <person name="Spatafora J.W."/>
        </authorList>
    </citation>
    <scope>NUCLEOTIDE SEQUENCE [LARGE SCALE GENOMIC DNA]</scope>
    <source>
        <strain evidence="2">S191</strain>
    </source>
</reference>
<organism evidence="2 3">
    <name type="scientific">Olpidium bornovanus</name>
    <dbReference type="NCBI Taxonomy" id="278681"/>
    <lineage>
        <taxon>Eukaryota</taxon>
        <taxon>Fungi</taxon>
        <taxon>Fungi incertae sedis</taxon>
        <taxon>Olpidiomycota</taxon>
        <taxon>Olpidiomycotina</taxon>
        <taxon>Olpidiomycetes</taxon>
        <taxon>Olpidiales</taxon>
        <taxon>Olpidiaceae</taxon>
        <taxon>Olpidium</taxon>
    </lineage>
</organism>
<feature type="region of interest" description="Disordered" evidence="1">
    <location>
        <begin position="72"/>
        <end position="107"/>
    </location>
</feature>
<comment type="caution">
    <text evidence="2">The sequence shown here is derived from an EMBL/GenBank/DDBJ whole genome shotgun (WGS) entry which is preliminary data.</text>
</comment>